<dbReference type="EMBL" id="JAVDQH010000012">
    <property type="protein sequence ID" value="MDR6245237.1"/>
    <property type="molecule type" value="Genomic_DNA"/>
</dbReference>
<dbReference type="Proteomes" id="UP001185028">
    <property type="component" value="Unassembled WGS sequence"/>
</dbReference>
<name>A0ABU1J155_9BACL</name>
<dbReference type="PROSITE" id="PS51012">
    <property type="entry name" value="ABC_TM2"/>
    <property type="match status" value="1"/>
</dbReference>
<keyword evidence="7 8" id="KW-0472">Membrane</keyword>
<feature type="transmembrane region" description="Helical" evidence="8">
    <location>
        <begin position="352"/>
        <end position="374"/>
    </location>
</feature>
<evidence type="ECO:0000256" key="3">
    <source>
        <dbReference type="ARBA" id="ARBA00022448"/>
    </source>
</evidence>
<evidence type="ECO:0000256" key="4">
    <source>
        <dbReference type="ARBA" id="ARBA00022475"/>
    </source>
</evidence>
<sequence length="402" mass="44986">MSTWRAIIEECRHMFSIPKLAAILLLMPVLYAVLFGFLYSHERITDMPVIVYDGDNSALSRQVVQAFDATDTFKVIGQRWNEEDVVQEVQNGVARVGLIIPPNFSSGLQHGENIPIMTFIDGSNMIYSNSASRIANQVIMSISSGATLQTLDKKGMSSEQAGALLNAIPYRSRVLYNPVFNYEYYMPIGVISAALQQCLLLGIALSCTWQKEAGLWHRFYDWRFAPWKLAIAKLTPYFLVGLVNVVVSFSIAHFGFGIPFVGQLWPMLILSLGFNFALCGLGFLFSVVSKRQVDAIQVLMLIAMPSFMLSGYTWPLEAMPRALRVIGECLPLTQFLQGVRSIVVKGLPLDQIWQNVIALGMIGLVTLLISFLIFPLTMRRYKEYDNESEHPTATLTTESLSK</sequence>
<dbReference type="PANTHER" id="PTHR30294:SF29">
    <property type="entry name" value="MULTIDRUG ABC TRANSPORTER PERMEASE YBHS-RELATED"/>
    <property type="match status" value="1"/>
</dbReference>
<evidence type="ECO:0000313" key="10">
    <source>
        <dbReference type="EMBL" id="MDR6245237.1"/>
    </source>
</evidence>
<dbReference type="Gene3D" id="3.40.1710.10">
    <property type="entry name" value="abc type-2 transporter like domain"/>
    <property type="match status" value="1"/>
</dbReference>
<feature type="domain" description="ABC transmembrane type-2" evidence="9">
    <location>
        <begin position="132"/>
        <end position="377"/>
    </location>
</feature>
<dbReference type="RefSeq" id="WP_188776477.1">
    <property type="nucleotide sequence ID" value="NZ_BMMB01000007.1"/>
</dbReference>
<evidence type="ECO:0000256" key="5">
    <source>
        <dbReference type="ARBA" id="ARBA00022692"/>
    </source>
</evidence>
<evidence type="ECO:0000256" key="7">
    <source>
        <dbReference type="ARBA" id="ARBA00023136"/>
    </source>
</evidence>
<keyword evidence="4" id="KW-1003">Cell membrane</keyword>
<keyword evidence="3" id="KW-0813">Transport</keyword>
<keyword evidence="5 8" id="KW-0812">Transmembrane</keyword>
<organism evidence="10 11">
    <name type="scientific">Paenibacillus hunanensis</name>
    <dbReference type="NCBI Taxonomy" id="539262"/>
    <lineage>
        <taxon>Bacteria</taxon>
        <taxon>Bacillati</taxon>
        <taxon>Bacillota</taxon>
        <taxon>Bacilli</taxon>
        <taxon>Bacillales</taxon>
        <taxon>Paenibacillaceae</taxon>
        <taxon>Paenibacillus</taxon>
    </lineage>
</organism>
<feature type="transmembrane region" description="Helical" evidence="8">
    <location>
        <begin position="184"/>
        <end position="209"/>
    </location>
</feature>
<evidence type="ECO:0000256" key="8">
    <source>
        <dbReference type="SAM" id="Phobius"/>
    </source>
</evidence>
<keyword evidence="6 8" id="KW-1133">Transmembrane helix</keyword>
<feature type="transmembrane region" description="Helical" evidence="8">
    <location>
        <begin position="264"/>
        <end position="288"/>
    </location>
</feature>
<gene>
    <name evidence="10" type="ORF">JOC58_003136</name>
</gene>
<protein>
    <submittedName>
        <fullName evidence="10">ABC-2 type transport system permease protein</fullName>
    </submittedName>
</protein>
<evidence type="ECO:0000256" key="2">
    <source>
        <dbReference type="ARBA" id="ARBA00007783"/>
    </source>
</evidence>
<evidence type="ECO:0000256" key="6">
    <source>
        <dbReference type="ARBA" id="ARBA00022989"/>
    </source>
</evidence>
<proteinExistence type="inferred from homology"/>
<feature type="transmembrane region" description="Helical" evidence="8">
    <location>
        <begin position="230"/>
        <end position="252"/>
    </location>
</feature>
<feature type="transmembrane region" description="Helical" evidence="8">
    <location>
        <begin position="20"/>
        <end position="39"/>
    </location>
</feature>
<evidence type="ECO:0000259" key="9">
    <source>
        <dbReference type="PROSITE" id="PS51012"/>
    </source>
</evidence>
<accession>A0ABU1J155</accession>
<evidence type="ECO:0000313" key="11">
    <source>
        <dbReference type="Proteomes" id="UP001185028"/>
    </source>
</evidence>
<dbReference type="Pfam" id="PF12698">
    <property type="entry name" value="ABC2_membrane_3"/>
    <property type="match status" value="1"/>
</dbReference>
<comment type="similarity">
    <text evidence="2">Belongs to the ABC-2 integral membrane protein family.</text>
</comment>
<dbReference type="InterPro" id="IPR047817">
    <property type="entry name" value="ABC2_TM_bact-type"/>
</dbReference>
<reference evidence="10 11" key="1">
    <citation type="submission" date="2023-07" db="EMBL/GenBank/DDBJ databases">
        <title>Genomic Encyclopedia of Type Strains, Phase IV (KMG-IV): sequencing the most valuable type-strain genomes for metagenomic binning, comparative biology and taxonomic classification.</title>
        <authorList>
            <person name="Goeker M."/>
        </authorList>
    </citation>
    <scope>NUCLEOTIDE SEQUENCE [LARGE SCALE GENOMIC DNA]</scope>
    <source>
        <strain evidence="10 11">DSM 22170</strain>
    </source>
</reference>
<dbReference type="InterPro" id="IPR013525">
    <property type="entry name" value="ABC2_TM"/>
</dbReference>
<comment type="caution">
    <text evidence="10">The sequence shown here is derived from an EMBL/GenBank/DDBJ whole genome shotgun (WGS) entry which is preliminary data.</text>
</comment>
<comment type="subcellular location">
    <subcellularLocation>
        <location evidence="1">Cell membrane</location>
        <topology evidence="1">Multi-pass membrane protein</topology>
    </subcellularLocation>
</comment>
<dbReference type="PANTHER" id="PTHR30294">
    <property type="entry name" value="MEMBRANE COMPONENT OF ABC TRANSPORTER YHHJ-RELATED"/>
    <property type="match status" value="1"/>
</dbReference>
<feature type="transmembrane region" description="Helical" evidence="8">
    <location>
        <begin position="295"/>
        <end position="314"/>
    </location>
</feature>
<evidence type="ECO:0000256" key="1">
    <source>
        <dbReference type="ARBA" id="ARBA00004651"/>
    </source>
</evidence>
<dbReference type="InterPro" id="IPR051449">
    <property type="entry name" value="ABC-2_transporter_component"/>
</dbReference>
<keyword evidence="11" id="KW-1185">Reference proteome</keyword>